<evidence type="ECO:0000256" key="5">
    <source>
        <dbReference type="ARBA" id="ARBA00023136"/>
    </source>
</evidence>
<dbReference type="InterPro" id="IPR043428">
    <property type="entry name" value="LivM-like"/>
</dbReference>
<evidence type="ECO:0000313" key="8">
    <source>
        <dbReference type="Proteomes" id="UP000610203"/>
    </source>
</evidence>
<reference evidence="8" key="1">
    <citation type="journal article" date="2019" name="Int. J. Syst. Evol. Microbiol.">
        <title>The Global Catalogue of Microorganisms (GCM) 10K type strain sequencing project: providing services to taxonomists for standard genome sequencing and annotation.</title>
        <authorList>
            <consortium name="The Broad Institute Genomics Platform"/>
            <consortium name="The Broad Institute Genome Sequencing Center for Infectious Disease"/>
            <person name="Wu L."/>
            <person name="Ma J."/>
        </authorList>
    </citation>
    <scope>NUCLEOTIDE SEQUENCE [LARGE SCALE GENOMIC DNA]</scope>
    <source>
        <strain evidence="8">KCTC 42280</strain>
    </source>
</reference>
<feature type="transmembrane region" description="Helical" evidence="6">
    <location>
        <begin position="251"/>
        <end position="269"/>
    </location>
</feature>
<feature type="transmembrane region" description="Helical" evidence="6">
    <location>
        <begin position="21"/>
        <end position="38"/>
    </location>
</feature>
<comment type="caution">
    <text evidence="7">The sequence shown here is derived from an EMBL/GenBank/DDBJ whole genome shotgun (WGS) entry which is preliminary data.</text>
</comment>
<evidence type="ECO:0000256" key="6">
    <source>
        <dbReference type="SAM" id="Phobius"/>
    </source>
</evidence>
<dbReference type="Pfam" id="PF02653">
    <property type="entry name" value="BPD_transp_2"/>
    <property type="match status" value="1"/>
</dbReference>
<evidence type="ECO:0000256" key="2">
    <source>
        <dbReference type="ARBA" id="ARBA00022475"/>
    </source>
</evidence>
<feature type="transmembrane region" description="Helical" evidence="6">
    <location>
        <begin position="224"/>
        <end position="244"/>
    </location>
</feature>
<feature type="transmembrane region" description="Helical" evidence="6">
    <location>
        <begin position="307"/>
        <end position="325"/>
    </location>
</feature>
<dbReference type="CDD" id="cd06581">
    <property type="entry name" value="TM_PBP1_LivM_like"/>
    <property type="match status" value="1"/>
</dbReference>
<gene>
    <name evidence="7" type="ORF">GCM10016272_12130</name>
</gene>
<keyword evidence="2" id="KW-1003">Cell membrane</keyword>
<organism evidence="7 8">
    <name type="scientific">Psychrobacter glaciei</name>
    <dbReference type="NCBI Taxonomy" id="619771"/>
    <lineage>
        <taxon>Bacteria</taxon>
        <taxon>Pseudomonadati</taxon>
        <taxon>Pseudomonadota</taxon>
        <taxon>Gammaproteobacteria</taxon>
        <taxon>Moraxellales</taxon>
        <taxon>Moraxellaceae</taxon>
        <taxon>Psychrobacter</taxon>
    </lineage>
</organism>
<evidence type="ECO:0000256" key="1">
    <source>
        <dbReference type="ARBA" id="ARBA00004429"/>
    </source>
</evidence>
<feature type="transmembrane region" description="Helical" evidence="6">
    <location>
        <begin position="275"/>
        <end position="295"/>
    </location>
</feature>
<evidence type="ECO:0000256" key="4">
    <source>
        <dbReference type="ARBA" id="ARBA00022989"/>
    </source>
</evidence>
<feature type="transmembrane region" description="Helical" evidence="6">
    <location>
        <begin position="70"/>
        <end position="89"/>
    </location>
</feature>
<evidence type="ECO:0000256" key="3">
    <source>
        <dbReference type="ARBA" id="ARBA00022692"/>
    </source>
</evidence>
<name>A0ABQ3GQB8_9GAMM</name>
<dbReference type="Proteomes" id="UP000610203">
    <property type="component" value="Unassembled WGS sequence"/>
</dbReference>
<keyword evidence="8" id="KW-1185">Reference proteome</keyword>
<dbReference type="InterPro" id="IPR001851">
    <property type="entry name" value="ABC_transp_permease"/>
</dbReference>
<dbReference type="RefSeq" id="WP_189583192.1">
    <property type="nucleotide sequence ID" value="NZ_BMZR01000002.1"/>
</dbReference>
<feature type="transmembrane region" description="Helical" evidence="6">
    <location>
        <begin position="95"/>
        <end position="114"/>
    </location>
</feature>
<dbReference type="PANTHER" id="PTHR30482">
    <property type="entry name" value="HIGH-AFFINITY BRANCHED-CHAIN AMINO ACID TRANSPORT SYSTEM PERMEASE"/>
    <property type="match status" value="1"/>
</dbReference>
<proteinExistence type="predicted"/>
<evidence type="ECO:0000313" key="7">
    <source>
        <dbReference type="EMBL" id="GHD30884.1"/>
    </source>
</evidence>
<dbReference type="PANTHER" id="PTHR30482:SF20">
    <property type="entry name" value="HIGH-AFFINITY BRANCHED-CHAIN AMINO ACID TRANSPORT SYSTEM PERMEASE PROTEIN LIVM"/>
    <property type="match status" value="1"/>
</dbReference>
<protein>
    <submittedName>
        <fullName evidence="7">Branched-chain amino acid ABC transporter permease</fullName>
    </submittedName>
</protein>
<feature type="transmembrane region" description="Helical" evidence="6">
    <location>
        <begin position="44"/>
        <end position="63"/>
    </location>
</feature>
<feature type="transmembrane region" description="Helical" evidence="6">
    <location>
        <begin position="173"/>
        <end position="192"/>
    </location>
</feature>
<sequence length="365" mass="39767">MKAQFKHSYDQDINIFDDKRQLIKYGVLLLLLLMAPWLLSNYYISELSAILIWSISGLGLMLLTGHTGQVSLGHAAFMAIGAFSHMALMARGWNFFPALIACALITGVIGAIIARPILRTSGIYLAIATLALSIIVEDIAIVAEPITGGISGTFASPINLFGYTIDRYITPKAFYYLCLVLVVLVTLGYINLLRSGTGRSFLAIRDSEVSARALGVNVPQAKTLAFSISCAITAIGGAMYGHFVQAVNYESFTVIISITILLQIVIGGLGSIHGAFFGAIVVVLLPQVIAILGDVIGQSTGSNITSIPGIDTALFALVIVIMIIYEPRGIYGIWIKIRTWFQMFPLYRKGLFRRSKTYLKTERMR</sequence>
<keyword evidence="5 6" id="KW-0472">Membrane</keyword>
<comment type="subcellular location">
    <subcellularLocation>
        <location evidence="1">Cell inner membrane</location>
        <topology evidence="1">Multi-pass membrane protein</topology>
    </subcellularLocation>
</comment>
<keyword evidence="3 6" id="KW-0812">Transmembrane</keyword>
<feature type="transmembrane region" description="Helical" evidence="6">
    <location>
        <begin position="123"/>
        <end position="143"/>
    </location>
</feature>
<accession>A0ABQ3GQB8</accession>
<keyword evidence="4 6" id="KW-1133">Transmembrane helix</keyword>
<dbReference type="EMBL" id="BMZR01000002">
    <property type="protein sequence ID" value="GHD30884.1"/>
    <property type="molecule type" value="Genomic_DNA"/>
</dbReference>